<feature type="transmembrane region" description="Helical" evidence="1">
    <location>
        <begin position="34"/>
        <end position="53"/>
    </location>
</feature>
<evidence type="ECO:0000313" key="3">
    <source>
        <dbReference type="Proteomes" id="UP000278807"/>
    </source>
</evidence>
<accession>A0A0R3TH81</accession>
<dbReference type="Proteomes" id="UP000278807">
    <property type="component" value="Unassembled WGS sequence"/>
</dbReference>
<dbReference type="EMBL" id="UZAE01006976">
    <property type="protein sequence ID" value="VDO02277.1"/>
    <property type="molecule type" value="Genomic_DNA"/>
</dbReference>
<dbReference type="InterPro" id="IPR027417">
    <property type="entry name" value="P-loop_NTPase"/>
</dbReference>
<dbReference type="Gene3D" id="3.40.50.300">
    <property type="entry name" value="P-loop containing nucleotide triphosphate hydrolases"/>
    <property type="match status" value="1"/>
</dbReference>
<gene>
    <name evidence="2" type="ORF">HNAJ_LOCUS6417</name>
</gene>
<dbReference type="PANTHER" id="PTHR12449">
    <property type="entry name" value="DEATH DOMAIN-CONTAINING PROTEIN"/>
    <property type="match status" value="1"/>
</dbReference>
<keyword evidence="1" id="KW-0472">Membrane</keyword>
<evidence type="ECO:0000313" key="4">
    <source>
        <dbReference type="WBParaSite" id="HNAJ_0000642201-mRNA-1"/>
    </source>
</evidence>
<keyword evidence="1" id="KW-0812">Transmembrane</keyword>
<reference evidence="2 3" key="2">
    <citation type="submission" date="2018-11" db="EMBL/GenBank/DDBJ databases">
        <authorList>
            <consortium name="Pathogen Informatics"/>
        </authorList>
    </citation>
    <scope>NUCLEOTIDE SEQUENCE [LARGE SCALE GENOMIC DNA]</scope>
</reference>
<dbReference type="AlphaFoldDB" id="A0A0R3TH81"/>
<organism evidence="4">
    <name type="scientific">Rodentolepis nana</name>
    <name type="common">Dwarf tapeworm</name>
    <name type="synonym">Hymenolepis nana</name>
    <dbReference type="NCBI Taxonomy" id="102285"/>
    <lineage>
        <taxon>Eukaryota</taxon>
        <taxon>Metazoa</taxon>
        <taxon>Spiralia</taxon>
        <taxon>Lophotrochozoa</taxon>
        <taxon>Platyhelminthes</taxon>
        <taxon>Cestoda</taxon>
        <taxon>Eucestoda</taxon>
        <taxon>Cyclophyllidea</taxon>
        <taxon>Hymenolepididae</taxon>
        <taxon>Rodentolepis</taxon>
    </lineage>
</organism>
<dbReference type="OrthoDB" id="504170at2759"/>
<sequence length="215" mass="24928">MFYAEHENYTRGIDIKNTSEFSIWDFSGYKPYYFLYYFFIGNTSCVHAVVYSLKDPPAIQREKVHFWLTFIHSRLPAQEDGLLQSRAKVVLIATHADEVECSRDGEGYLYHGGAARLLQDFRRQFQYKLDIQSELHVLDANSPNTLEMKVLKHQLLRLRDVVVQISHLVQFPCLVPISEFEYGFSVAFGLFKTEWLDLELSGKDFAPNGLSIDVM</sequence>
<keyword evidence="3" id="KW-1185">Reference proteome</keyword>
<reference evidence="4" key="1">
    <citation type="submission" date="2017-02" db="UniProtKB">
        <authorList>
            <consortium name="WormBaseParasite"/>
        </authorList>
    </citation>
    <scope>IDENTIFICATION</scope>
</reference>
<proteinExistence type="predicted"/>
<dbReference type="STRING" id="102285.A0A0R3TH81"/>
<dbReference type="InterPro" id="IPR039788">
    <property type="entry name" value="NOL4/NOL4L"/>
</dbReference>
<keyword evidence="1" id="KW-1133">Transmembrane helix</keyword>
<dbReference type="WBParaSite" id="HNAJ_0000642201-mRNA-1">
    <property type="protein sequence ID" value="HNAJ_0000642201-mRNA-1"/>
    <property type="gene ID" value="HNAJ_0000642201"/>
</dbReference>
<evidence type="ECO:0000256" key="1">
    <source>
        <dbReference type="SAM" id="Phobius"/>
    </source>
</evidence>
<dbReference type="PANTHER" id="PTHR12449:SF18">
    <property type="entry name" value="DEATH DOMAIN-CONTAINING PROTEIN"/>
    <property type="match status" value="1"/>
</dbReference>
<evidence type="ECO:0000313" key="2">
    <source>
        <dbReference type="EMBL" id="VDO02277.1"/>
    </source>
</evidence>
<name>A0A0R3TH81_RODNA</name>
<protein>
    <submittedName>
        <fullName evidence="4">Roc domain-containing protein</fullName>
    </submittedName>
</protein>